<dbReference type="InterPro" id="IPR050360">
    <property type="entry name" value="MFS_Sugar_Transporters"/>
</dbReference>
<reference evidence="8 9" key="1">
    <citation type="submission" date="2020-05" db="EMBL/GenBank/DDBJ databases">
        <title>Identification and distribution of gene clusters putatively required for synthesis of sphingolipid metabolism inhibitors in phylogenetically diverse species of the filamentous fungus Fusarium.</title>
        <authorList>
            <person name="Kim H.-S."/>
            <person name="Busman M."/>
            <person name="Brown D.W."/>
            <person name="Divon H."/>
            <person name="Uhlig S."/>
            <person name="Proctor R.H."/>
        </authorList>
    </citation>
    <scope>NUCLEOTIDE SEQUENCE [LARGE SCALE GENOMIC DNA]</scope>
    <source>
        <strain evidence="8 9">NRRL 25211</strain>
    </source>
</reference>
<evidence type="ECO:0000256" key="1">
    <source>
        <dbReference type="ARBA" id="ARBA00004141"/>
    </source>
</evidence>
<dbReference type="PANTHER" id="PTHR48022">
    <property type="entry name" value="PLASTIDIC GLUCOSE TRANSPORTER 4"/>
    <property type="match status" value="1"/>
</dbReference>
<evidence type="ECO:0000259" key="7">
    <source>
        <dbReference type="PROSITE" id="PS50850"/>
    </source>
</evidence>
<keyword evidence="8" id="KW-0762">Sugar transport</keyword>
<accession>A0A8H5KDY8</accession>
<evidence type="ECO:0000256" key="5">
    <source>
        <dbReference type="ARBA" id="ARBA00023136"/>
    </source>
</evidence>
<dbReference type="Gene3D" id="1.20.1250.20">
    <property type="entry name" value="MFS general substrate transporter like domains"/>
    <property type="match status" value="1"/>
</dbReference>
<dbReference type="InterPro" id="IPR020846">
    <property type="entry name" value="MFS_dom"/>
</dbReference>
<comment type="similarity">
    <text evidence="2">Belongs to the major facilitator superfamily. Sugar transporter (TC 2.A.1.1) family.</text>
</comment>
<dbReference type="InterPro" id="IPR036259">
    <property type="entry name" value="MFS_trans_sf"/>
</dbReference>
<comment type="caution">
    <text evidence="8">The sequence shown here is derived from an EMBL/GenBank/DDBJ whole genome shotgun (WGS) entry which is preliminary data.</text>
</comment>
<keyword evidence="8" id="KW-0813">Transport</keyword>
<keyword evidence="4 6" id="KW-1133">Transmembrane helix</keyword>
<comment type="subcellular location">
    <subcellularLocation>
        <location evidence="1">Membrane</location>
        <topology evidence="1">Multi-pass membrane protein</topology>
    </subcellularLocation>
</comment>
<dbReference type="Proteomes" id="UP000544095">
    <property type="component" value="Unassembled WGS sequence"/>
</dbReference>
<dbReference type="PROSITE" id="PS50850">
    <property type="entry name" value="MFS"/>
    <property type="match status" value="1"/>
</dbReference>
<dbReference type="EMBL" id="JAAOAR010001065">
    <property type="protein sequence ID" value="KAF5571397.1"/>
    <property type="molecule type" value="Genomic_DNA"/>
</dbReference>
<evidence type="ECO:0000256" key="3">
    <source>
        <dbReference type="ARBA" id="ARBA00022692"/>
    </source>
</evidence>
<sequence>MHGPSMVNTTYQSTIVSVYNARQALGGLATGYVADKFSRKYIILIASILTIIGAALQCAAVNMIAGRLVVAIGCVQILPSYLPRRSLEARSTKLPS</sequence>
<keyword evidence="3 6" id="KW-0812">Transmembrane</keyword>
<dbReference type="AlphaFoldDB" id="A0A8H5KDY8"/>
<keyword evidence="5 6" id="KW-0472">Membrane</keyword>
<evidence type="ECO:0000256" key="2">
    <source>
        <dbReference type="ARBA" id="ARBA00010992"/>
    </source>
</evidence>
<feature type="domain" description="Major facilitator superfamily (MFS) profile" evidence="7">
    <location>
        <begin position="1"/>
        <end position="96"/>
    </location>
</feature>
<dbReference type="InterPro" id="IPR005828">
    <property type="entry name" value="MFS_sugar_transport-like"/>
</dbReference>
<dbReference type="PANTHER" id="PTHR48022:SF2">
    <property type="entry name" value="PLASTIDIC GLUCOSE TRANSPORTER 4"/>
    <property type="match status" value="1"/>
</dbReference>
<evidence type="ECO:0000313" key="8">
    <source>
        <dbReference type="EMBL" id="KAF5571397.1"/>
    </source>
</evidence>
<feature type="transmembrane region" description="Helical" evidence="6">
    <location>
        <begin position="41"/>
        <end position="58"/>
    </location>
</feature>
<keyword evidence="9" id="KW-1185">Reference proteome</keyword>
<dbReference type="SUPFAM" id="SSF103473">
    <property type="entry name" value="MFS general substrate transporter"/>
    <property type="match status" value="1"/>
</dbReference>
<proteinExistence type="inferred from homology"/>
<dbReference type="GO" id="GO:0016020">
    <property type="term" value="C:membrane"/>
    <property type="evidence" value="ECO:0007669"/>
    <property type="project" value="UniProtKB-SubCell"/>
</dbReference>
<protein>
    <submittedName>
        <fullName evidence="8">High-affinity glucose transporter</fullName>
    </submittedName>
</protein>
<evidence type="ECO:0000256" key="6">
    <source>
        <dbReference type="SAM" id="Phobius"/>
    </source>
</evidence>
<organism evidence="8 9">
    <name type="scientific">Fusarium pseudoanthophilum</name>
    <dbReference type="NCBI Taxonomy" id="48495"/>
    <lineage>
        <taxon>Eukaryota</taxon>
        <taxon>Fungi</taxon>
        <taxon>Dikarya</taxon>
        <taxon>Ascomycota</taxon>
        <taxon>Pezizomycotina</taxon>
        <taxon>Sordariomycetes</taxon>
        <taxon>Hypocreomycetidae</taxon>
        <taxon>Hypocreales</taxon>
        <taxon>Nectriaceae</taxon>
        <taxon>Fusarium</taxon>
        <taxon>Fusarium fujikuroi species complex</taxon>
    </lineage>
</organism>
<dbReference type="GO" id="GO:0005351">
    <property type="term" value="F:carbohydrate:proton symporter activity"/>
    <property type="evidence" value="ECO:0007669"/>
    <property type="project" value="TreeGrafter"/>
</dbReference>
<name>A0A8H5KDY8_9HYPO</name>
<evidence type="ECO:0000313" key="9">
    <source>
        <dbReference type="Proteomes" id="UP000544095"/>
    </source>
</evidence>
<dbReference type="Pfam" id="PF00083">
    <property type="entry name" value="Sugar_tr"/>
    <property type="match status" value="1"/>
</dbReference>
<gene>
    <name evidence="8" type="ORF">FPANT_13554</name>
</gene>
<evidence type="ECO:0000256" key="4">
    <source>
        <dbReference type="ARBA" id="ARBA00022989"/>
    </source>
</evidence>